<organism evidence="1 2">
    <name type="scientific">Orchesella cincta</name>
    <name type="common">Springtail</name>
    <name type="synonym">Podura cincta</name>
    <dbReference type="NCBI Taxonomy" id="48709"/>
    <lineage>
        <taxon>Eukaryota</taxon>
        <taxon>Metazoa</taxon>
        <taxon>Ecdysozoa</taxon>
        <taxon>Arthropoda</taxon>
        <taxon>Hexapoda</taxon>
        <taxon>Collembola</taxon>
        <taxon>Entomobryomorpha</taxon>
        <taxon>Entomobryoidea</taxon>
        <taxon>Orchesellidae</taxon>
        <taxon>Orchesellinae</taxon>
        <taxon>Orchesella</taxon>
    </lineage>
</organism>
<dbReference type="Proteomes" id="UP000094527">
    <property type="component" value="Unassembled WGS sequence"/>
</dbReference>
<reference evidence="1 2" key="1">
    <citation type="journal article" date="2016" name="Genome Biol. Evol.">
        <title>Gene Family Evolution Reflects Adaptation to Soil Environmental Stressors in the Genome of the Collembolan Orchesella cincta.</title>
        <authorList>
            <person name="Faddeeva-Vakhrusheva A."/>
            <person name="Derks M.F."/>
            <person name="Anvar S.Y."/>
            <person name="Agamennone V."/>
            <person name="Suring W."/>
            <person name="Smit S."/>
            <person name="van Straalen N.M."/>
            <person name="Roelofs D."/>
        </authorList>
    </citation>
    <scope>NUCLEOTIDE SEQUENCE [LARGE SCALE GENOMIC DNA]</scope>
    <source>
        <tissue evidence="1">Mixed pool</tissue>
    </source>
</reference>
<evidence type="ECO:0000313" key="1">
    <source>
        <dbReference type="EMBL" id="ODM89662.1"/>
    </source>
</evidence>
<name>A0A1D2M9Q6_ORCCI</name>
<sequence>MDGTRGRDLPNFLTSSFIGNSMEQLLRGILKLGFLTKIEVKDAYKVAFQNIKKRHGGTGSLQFKASPSFLFN</sequence>
<dbReference type="EMBL" id="LJIJ01002470">
    <property type="protein sequence ID" value="ODM89662.1"/>
    <property type="molecule type" value="Genomic_DNA"/>
</dbReference>
<dbReference type="Gene3D" id="3.90.79.10">
    <property type="entry name" value="Nucleoside Triphosphate Pyrophosphohydrolase"/>
    <property type="match status" value="1"/>
</dbReference>
<accession>A0A1D2M9Q6</accession>
<gene>
    <name evidence="1" type="ORF">Ocin01_17019</name>
</gene>
<evidence type="ECO:0000313" key="2">
    <source>
        <dbReference type="Proteomes" id="UP000094527"/>
    </source>
</evidence>
<keyword evidence="2" id="KW-1185">Reference proteome</keyword>
<comment type="caution">
    <text evidence="1">The sequence shown here is derived from an EMBL/GenBank/DDBJ whole genome shotgun (WGS) entry which is preliminary data.</text>
</comment>
<proteinExistence type="predicted"/>
<dbReference type="AlphaFoldDB" id="A0A1D2M9Q6"/>
<protein>
    <submittedName>
        <fullName evidence="1">U8 snoRNA-decapping enzyme</fullName>
    </submittedName>
</protein>